<dbReference type="EMBL" id="CP109965">
    <property type="protein sequence ID" value="WAJ69781.1"/>
    <property type="molecule type" value="Genomic_DNA"/>
</dbReference>
<evidence type="ECO:0000256" key="4">
    <source>
        <dbReference type="ARBA" id="ARBA00022630"/>
    </source>
</evidence>
<keyword evidence="4" id="KW-0285">Flavoprotein</keyword>
<evidence type="ECO:0000259" key="8">
    <source>
        <dbReference type="Pfam" id="PF01494"/>
    </source>
</evidence>
<evidence type="ECO:0000313" key="9">
    <source>
        <dbReference type="EMBL" id="WAJ69781.1"/>
    </source>
</evidence>
<dbReference type="Gene3D" id="3.50.50.60">
    <property type="entry name" value="FAD/NAD(P)-binding domain"/>
    <property type="match status" value="2"/>
</dbReference>
<dbReference type="Pfam" id="PF01494">
    <property type="entry name" value="FAD_binding_3"/>
    <property type="match status" value="1"/>
</dbReference>
<proteinExistence type="inferred from homology"/>
<evidence type="ECO:0000256" key="6">
    <source>
        <dbReference type="ARBA" id="ARBA00023002"/>
    </source>
</evidence>
<dbReference type="NCBIfam" id="TIGR01988">
    <property type="entry name" value="Ubi-OHases"/>
    <property type="match status" value="1"/>
</dbReference>
<sequence>MIDKFDVVVVGGGIIGQTCALALAQSQIKVALIDPNIDSEMTATQALRVSAINQASINAFKALDIWHQLSHSHKAAYTGMEVWDKNSAANISFSSQDNHADALGYIVENSQLEQILLEALKQQTSSHLYTDKVTQLNQDDEQTLLQLASGQLVQAKLLVVADGAESQLRNWLDIPLSFSDYGQKAIVAKIKTQQPHEGIARQVFTPSGPLAFLPLSEPDRVSIVWSQTSQVADDLMNLDEASFNKKLAAAFDCISGTVELESERLAFPLKMRYAQSFMAGPAVLIGDAAHTIHPLAGQGANLGILDALAIAENVIQNLNQTGQINLVSLKQVTRWRQAEAMQRIVAMQAFKQGFGNEFAPIKLLRGLAMNLVDNTPFIKQQCAALAMGTTGKLPELAQARY</sequence>
<dbReference type="RefSeq" id="WP_268074065.1">
    <property type="nucleotide sequence ID" value="NZ_CP109965.1"/>
</dbReference>
<comment type="similarity">
    <text evidence="3">Belongs to the UbiH/COQ6 family.</text>
</comment>
<evidence type="ECO:0000256" key="5">
    <source>
        <dbReference type="ARBA" id="ARBA00022827"/>
    </source>
</evidence>
<name>A0ABY7AM91_9ALTE</name>
<dbReference type="Proteomes" id="UP001163726">
    <property type="component" value="Chromosome"/>
</dbReference>
<comment type="pathway">
    <text evidence="2">Cofactor biosynthesis; ubiquinone biosynthesis.</text>
</comment>
<dbReference type="PANTHER" id="PTHR43876:SF7">
    <property type="entry name" value="UBIQUINONE BIOSYNTHESIS MONOOXYGENASE COQ6, MITOCHONDRIAL"/>
    <property type="match status" value="1"/>
</dbReference>
<dbReference type="InterPro" id="IPR036188">
    <property type="entry name" value="FAD/NAD-bd_sf"/>
</dbReference>
<reference evidence="9" key="1">
    <citation type="submission" date="2022-10" db="EMBL/GenBank/DDBJ databases">
        <title>Catenovulum adriacola sp. nov. isolated in the Harbour of Susak.</title>
        <authorList>
            <person name="Schoch T."/>
            <person name="Reich S.J."/>
            <person name="Stoeferle S."/>
            <person name="Flaiz M."/>
            <person name="Kazda M."/>
            <person name="Riedel C.U."/>
            <person name="Duerre P."/>
        </authorList>
    </citation>
    <scope>NUCLEOTIDE SEQUENCE</scope>
    <source>
        <strain evidence="9">TS8</strain>
    </source>
</reference>
<dbReference type="InterPro" id="IPR018168">
    <property type="entry name" value="Ubi_Hdrlase_CS"/>
</dbReference>
<gene>
    <name evidence="9" type="ORF">OLW01_11545</name>
</gene>
<keyword evidence="10" id="KW-1185">Reference proteome</keyword>
<dbReference type="PROSITE" id="PS01304">
    <property type="entry name" value="UBIH"/>
    <property type="match status" value="1"/>
</dbReference>
<comment type="cofactor">
    <cofactor evidence="1">
        <name>FAD</name>
        <dbReference type="ChEBI" id="CHEBI:57692"/>
    </cofactor>
</comment>
<feature type="domain" description="FAD-binding" evidence="8">
    <location>
        <begin position="5"/>
        <end position="326"/>
    </location>
</feature>
<keyword evidence="6" id="KW-0560">Oxidoreductase</keyword>
<dbReference type="InterPro" id="IPR002938">
    <property type="entry name" value="FAD-bd"/>
</dbReference>
<dbReference type="InterPro" id="IPR010971">
    <property type="entry name" value="UbiH/COQ6"/>
</dbReference>
<dbReference type="PRINTS" id="PR00420">
    <property type="entry name" value="RNGMNOXGNASE"/>
</dbReference>
<accession>A0ABY7AM91</accession>
<evidence type="ECO:0000256" key="1">
    <source>
        <dbReference type="ARBA" id="ARBA00001974"/>
    </source>
</evidence>
<organism evidence="9 10">
    <name type="scientific">Catenovulum adriaticum</name>
    <dbReference type="NCBI Taxonomy" id="2984846"/>
    <lineage>
        <taxon>Bacteria</taxon>
        <taxon>Pseudomonadati</taxon>
        <taxon>Pseudomonadota</taxon>
        <taxon>Gammaproteobacteria</taxon>
        <taxon>Alteromonadales</taxon>
        <taxon>Alteromonadaceae</taxon>
        <taxon>Catenovulum</taxon>
    </lineage>
</organism>
<dbReference type="InterPro" id="IPR051205">
    <property type="entry name" value="UbiH/COQ6_monooxygenase"/>
</dbReference>
<protein>
    <submittedName>
        <fullName evidence="9">FAD-dependent oxidoreductase</fullName>
    </submittedName>
</protein>
<evidence type="ECO:0000256" key="7">
    <source>
        <dbReference type="ARBA" id="ARBA00023033"/>
    </source>
</evidence>
<evidence type="ECO:0000256" key="2">
    <source>
        <dbReference type="ARBA" id="ARBA00004749"/>
    </source>
</evidence>
<keyword evidence="5" id="KW-0274">FAD</keyword>
<dbReference type="SUPFAM" id="SSF51905">
    <property type="entry name" value="FAD/NAD(P)-binding domain"/>
    <property type="match status" value="1"/>
</dbReference>
<evidence type="ECO:0000313" key="10">
    <source>
        <dbReference type="Proteomes" id="UP001163726"/>
    </source>
</evidence>
<keyword evidence="7" id="KW-0503">Monooxygenase</keyword>
<dbReference type="PANTHER" id="PTHR43876">
    <property type="entry name" value="UBIQUINONE BIOSYNTHESIS MONOOXYGENASE COQ6, MITOCHONDRIAL"/>
    <property type="match status" value="1"/>
</dbReference>
<evidence type="ECO:0000256" key="3">
    <source>
        <dbReference type="ARBA" id="ARBA00005349"/>
    </source>
</evidence>